<dbReference type="InterPro" id="IPR050188">
    <property type="entry name" value="RluA_PseudoU_synthase"/>
</dbReference>
<feature type="domain" description="Pseudouridine synthase RsuA/RluA-like" evidence="2">
    <location>
        <begin position="27"/>
        <end position="164"/>
    </location>
</feature>
<dbReference type="SUPFAM" id="SSF55120">
    <property type="entry name" value="Pseudouridine synthase"/>
    <property type="match status" value="1"/>
</dbReference>
<protein>
    <recommendedName>
        <fullName evidence="2">Pseudouridine synthase RsuA/RluA-like domain-containing protein</fullName>
    </recommendedName>
</protein>
<evidence type="ECO:0000256" key="1">
    <source>
        <dbReference type="ARBA" id="ARBA00010876"/>
    </source>
</evidence>
<sequence>MEPLKIVYEDATMLVVEKPEGLDIAEFQKLLKEGYAPSHRLDKETSGLLLVAKTPEALDFFHQQFKERKVEKKYLCLAVGNIQENEGKVETLLGRAPGDRRKQKVFLPGETAGGEKREAVSEYRVLERFKARLDSPSSARRDYTLLEVSPKTGRKHQIRAQFASLHHPLAGDKLYGFKNQPTPAGLKRHFLHASYLKIPTPQGGSKEFISELPEDLQKVIETLHHANQN</sequence>
<dbReference type="InterPro" id="IPR020103">
    <property type="entry name" value="PsdUridine_synth_cat_dom_sf"/>
</dbReference>
<dbReference type="AlphaFoldDB" id="A0A1G2R8Q2"/>
<dbReference type="Proteomes" id="UP000178529">
    <property type="component" value="Unassembled WGS sequence"/>
</dbReference>
<proteinExistence type="inferred from homology"/>
<dbReference type="InterPro" id="IPR006145">
    <property type="entry name" value="PsdUridine_synth_RsuA/RluA"/>
</dbReference>
<dbReference type="Gene3D" id="3.30.2350.10">
    <property type="entry name" value="Pseudouridine synthase"/>
    <property type="match status" value="1"/>
</dbReference>
<dbReference type="GO" id="GO:0009982">
    <property type="term" value="F:pseudouridine synthase activity"/>
    <property type="evidence" value="ECO:0007669"/>
    <property type="project" value="InterPro"/>
</dbReference>
<dbReference type="EMBL" id="MHTY01000002">
    <property type="protein sequence ID" value="OHA69236.1"/>
    <property type="molecule type" value="Genomic_DNA"/>
</dbReference>
<reference evidence="3 4" key="1">
    <citation type="journal article" date="2016" name="Nat. Commun.">
        <title>Thousands of microbial genomes shed light on interconnected biogeochemical processes in an aquifer system.</title>
        <authorList>
            <person name="Anantharaman K."/>
            <person name="Brown C.T."/>
            <person name="Hug L.A."/>
            <person name="Sharon I."/>
            <person name="Castelle C.J."/>
            <person name="Probst A.J."/>
            <person name="Thomas B.C."/>
            <person name="Singh A."/>
            <person name="Wilkins M.J."/>
            <person name="Karaoz U."/>
            <person name="Brodie E.L."/>
            <person name="Williams K.H."/>
            <person name="Hubbard S.S."/>
            <person name="Banfield J.F."/>
        </authorList>
    </citation>
    <scope>NUCLEOTIDE SEQUENCE [LARGE SCALE GENOMIC DNA]</scope>
</reference>
<dbReference type="GO" id="GO:0003723">
    <property type="term" value="F:RNA binding"/>
    <property type="evidence" value="ECO:0007669"/>
    <property type="project" value="InterPro"/>
</dbReference>
<dbReference type="PANTHER" id="PTHR21600:SF87">
    <property type="entry name" value="RNA PSEUDOURIDYLATE SYNTHASE DOMAIN-CONTAINING PROTEIN 1"/>
    <property type="match status" value="1"/>
</dbReference>
<evidence type="ECO:0000313" key="4">
    <source>
        <dbReference type="Proteomes" id="UP000178529"/>
    </source>
</evidence>
<evidence type="ECO:0000259" key="2">
    <source>
        <dbReference type="Pfam" id="PF00849"/>
    </source>
</evidence>
<evidence type="ECO:0000313" key="3">
    <source>
        <dbReference type="EMBL" id="OHA69236.1"/>
    </source>
</evidence>
<comment type="similarity">
    <text evidence="1">Belongs to the pseudouridine synthase RluA family.</text>
</comment>
<comment type="caution">
    <text evidence="3">The sequence shown here is derived from an EMBL/GenBank/DDBJ whole genome shotgun (WGS) entry which is preliminary data.</text>
</comment>
<dbReference type="GO" id="GO:0140098">
    <property type="term" value="F:catalytic activity, acting on RNA"/>
    <property type="evidence" value="ECO:0007669"/>
    <property type="project" value="UniProtKB-ARBA"/>
</dbReference>
<dbReference type="Pfam" id="PF00849">
    <property type="entry name" value="PseudoU_synth_2"/>
    <property type="match status" value="1"/>
</dbReference>
<gene>
    <name evidence="3" type="ORF">A3J68_01125</name>
</gene>
<dbReference type="GO" id="GO:0000455">
    <property type="term" value="P:enzyme-directed rRNA pseudouridine synthesis"/>
    <property type="evidence" value="ECO:0007669"/>
    <property type="project" value="TreeGrafter"/>
</dbReference>
<name>A0A1G2R8Q2_9BACT</name>
<dbReference type="PANTHER" id="PTHR21600">
    <property type="entry name" value="MITOCHONDRIAL RNA PSEUDOURIDINE SYNTHASE"/>
    <property type="match status" value="1"/>
</dbReference>
<dbReference type="CDD" id="cd02869">
    <property type="entry name" value="PseudoU_synth_RluA_like"/>
    <property type="match status" value="1"/>
</dbReference>
<organism evidence="3 4">
    <name type="scientific">Candidatus Wildermuthbacteria bacterium RIFCSPHIGHO2_02_FULL_48_16</name>
    <dbReference type="NCBI Taxonomy" id="1802453"/>
    <lineage>
        <taxon>Bacteria</taxon>
        <taxon>Candidatus Wildermuthiibacteriota</taxon>
    </lineage>
</organism>
<accession>A0A1G2R8Q2</accession>